<dbReference type="InterPro" id="IPR001870">
    <property type="entry name" value="B30.2/SPRY"/>
</dbReference>
<dbReference type="SUPFAM" id="SSF49899">
    <property type="entry name" value="Concanavalin A-like lectins/glucanases"/>
    <property type="match status" value="1"/>
</dbReference>
<evidence type="ECO:0000256" key="1">
    <source>
        <dbReference type="SAM" id="MobiDB-lite"/>
    </source>
</evidence>
<organism evidence="3 4">
    <name type="scientific">Gigaspora rosea</name>
    <dbReference type="NCBI Taxonomy" id="44941"/>
    <lineage>
        <taxon>Eukaryota</taxon>
        <taxon>Fungi</taxon>
        <taxon>Fungi incertae sedis</taxon>
        <taxon>Mucoromycota</taxon>
        <taxon>Glomeromycotina</taxon>
        <taxon>Glomeromycetes</taxon>
        <taxon>Diversisporales</taxon>
        <taxon>Gigasporaceae</taxon>
        <taxon>Gigaspora</taxon>
    </lineage>
</organism>
<protein>
    <recommendedName>
        <fullName evidence="2">B30.2/SPRY domain-containing protein</fullName>
    </recommendedName>
</protein>
<dbReference type="AlphaFoldDB" id="A0A397TXJ1"/>
<dbReference type="EMBL" id="QKWP01003045">
    <property type="protein sequence ID" value="RIB01588.1"/>
    <property type="molecule type" value="Genomic_DNA"/>
</dbReference>
<dbReference type="PROSITE" id="PS50188">
    <property type="entry name" value="B302_SPRY"/>
    <property type="match status" value="1"/>
</dbReference>
<name>A0A397TXJ1_9GLOM</name>
<dbReference type="InterPro" id="IPR043136">
    <property type="entry name" value="B30.2/SPRY_sf"/>
</dbReference>
<dbReference type="Proteomes" id="UP000266673">
    <property type="component" value="Unassembled WGS sequence"/>
</dbReference>
<reference evidence="3 4" key="1">
    <citation type="submission" date="2018-06" db="EMBL/GenBank/DDBJ databases">
        <title>Comparative genomics reveals the genomic features of Rhizophagus irregularis, R. cerebriforme, R. diaphanum and Gigaspora rosea, and their symbiotic lifestyle signature.</title>
        <authorList>
            <person name="Morin E."/>
            <person name="San Clemente H."/>
            <person name="Chen E.C.H."/>
            <person name="De La Providencia I."/>
            <person name="Hainaut M."/>
            <person name="Kuo A."/>
            <person name="Kohler A."/>
            <person name="Murat C."/>
            <person name="Tang N."/>
            <person name="Roy S."/>
            <person name="Loubradou J."/>
            <person name="Henrissat B."/>
            <person name="Grigoriev I.V."/>
            <person name="Corradi N."/>
            <person name="Roux C."/>
            <person name="Martin F.M."/>
        </authorList>
    </citation>
    <scope>NUCLEOTIDE SEQUENCE [LARGE SCALE GENOMIC DNA]</scope>
    <source>
        <strain evidence="3 4">DAOM 194757</strain>
    </source>
</reference>
<dbReference type="OrthoDB" id="258495at2759"/>
<keyword evidence="4" id="KW-1185">Reference proteome</keyword>
<evidence type="ECO:0000313" key="4">
    <source>
        <dbReference type="Proteomes" id="UP000266673"/>
    </source>
</evidence>
<dbReference type="InterPro" id="IPR013320">
    <property type="entry name" value="ConA-like_dom_sf"/>
</dbReference>
<accession>A0A397TXJ1</accession>
<sequence>MVTIEIFFSGSSKSYGPTFTIGNTIGCYLNFRNDDKMIFYKELQYYLSNILDDLKNNSYPCIGLRSQDASVEANFGCKKFKYLTVNNKHYNNKNNDNEEDEFSPEDALKTILEELKKIVKNNAERPTASTNLKEYKMIDFPTFFDAYNSALEELWHKVDPNNNYPKVDKIQQFVDGLRQEFQIPAQAENSINISQAVNKAKAIEVEEVLYQPIYYYLLPTNRNSLEDILNHADYSQNRNSQPQQNNSSQNNNNNNYNNNYRNNITTITDHLNKEITIV</sequence>
<dbReference type="Gene3D" id="2.60.120.920">
    <property type="match status" value="1"/>
</dbReference>
<evidence type="ECO:0000313" key="3">
    <source>
        <dbReference type="EMBL" id="RIB01588.1"/>
    </source>
</evidence>
<evidence type="ECO:0000259" key="2">
    <source>
        <dbReference type="PROSITE" id="PS50188"/>
    </source>
</evidence>
<comment type="caution">
    <text evidence="3">The sequence shown here is derived from an EMBL/GenBank/DDBJ whole genome shotgun (WGS) entry which is preliminary data.</text>
</comment>
<feature type="domain" description="B30.2/SPRY" evidence="2">
    <location>
        <begin position="1"/>
        <end position="80"/>
    </location>
</feature>
<proteinExistence type="predicted"/>
<feature type="region of interest" description="Disordered" evidence="1">
    <location>
        <begin position="236"/>
        <end position="262"/>
    </location>
</feature>
<gene>
    <name evidence="3" type="ORF">C2G38_2230364</name>
</gene>